<dbReference type="PANTHER" id="PTHR11472:SF47">
    <property type="entry name" value="FANCONI ANEMIA GROUP J PROTEIN"/>
    <property type="match status" value="1"/>
</dbReference>
<dbReference type="InterPro" id="IPR010614">
    <property type="entry name" value="RAD3-like_helicase_DEAD"/>
</dbReference>
<sequence length="533" mass="61378">MCLWRQVRPMEAVICIPGVSYLLCASERGRNCGRLRSPVSCSLCPCANLKAGQKTVEKSKDSDKDKEGSGRKKIPKIFFGTRTHKQITQIARELKRTLYSTVPMTILSSRDHTCVHPEVVPHANRNERCKELLEAKNVSRPLPSLVKGFKRTLFQWELRCPLTSRLCRTPAHESGEDRADNPARREERMSCRFPHPPWGPISCGKSCRYYHNVHKMRDQSTLQWVHGLHQAWDIEDLVRLGGKLRSCAYYAARELMQDACIVFCPYNYLLDPLIRESMEINLKEQIVVLDEAHNIEDCARESASYTLNQAQLLLARDEIDGMVTHNIRRDQHRPLLAFCCSLANWVQESCNSLEEREYESSCKVWTGTEILGIFHGLGITADTFFLLQKNLAAVLEKEERIGVVNGREDVVQVPTISSNTQSMLKSLFMVLEFLFRQNCRFADDYRVALQQSYMWTTQQDLPDAQGFFARPQRRRQSTRTKTLVHTLSFWCLNPAVLSRLVMCVTTGIFRFERLSAEYRPDLWNPLSHGLIFL</sequence>
<dbReference type="SMART" id="SM00488">
    <property type="entry name" value="DEXDc2"/>
    <property type="match status" value="1"/>
</dbReference>
<dbReference type="PANTHER" id="PTHR11472">
    <property type="entry name" value="DNA REPAIR DEAD HELICASE RAD3/XP-D SUBFAMILY MEMBER"/>
    <property type="match status" value="1"/>
</dbReference>
<reference evidence="5 6" key="1">
    <citation type="submission" date="2022-01" db="EMBL/GenBank/DDBJ databases">
        <title>A high-quality chromosome-level genome assembly of rohu carp, Labeo rohita.</title>
        <authorList>
            <person name="Arick M.A. II"/>
            <person name="Hsu C.-Y."/>
            <person name="Magbanua Z."/>
            <person name="Pechanova O."/>
            <person name="Grover C."/>
            <person name="Miller E."/>
            <person name="Thrash A."/>
            <person name="Ezzel L."/>
            <person name="Alam S."/>
            <person name="Benzie J."/>
            <person name="Hamilton M."/>
            <person name="Karsi A."/>
            <person name="Lawrence M.L."/>
            <person name="Peterson D.G."/>
        </authorList>
    </citation>
    <scope>NUCLEOTIDE SEQUENCE [LARGE SCALE GENOMIC DNA]</scope>
    <source>
        <strain evidence="6">BAU-BD-2019</strain>
        <tissue evidence="5">Blood</tissue>
    </source>
</reference>
<dbReference type="EMBL" id="JACTAM010000015">
    <property type="protein sequence ID" value="KAI2656301.1"/>
    <property type="molecule type" value="Genomic_DNA"/>
</dbReference>
<protein>
    <submittedName>
        <fullName evidence="5">Fanconi anemia group J protein</fullName>
    </submittedName>
</protein>
<keyword evidence="1" id="KW-0547">Nucleotide-binding</keyword>
<evidence type="ECO:0000313" key="5">
    <source>
        <dbReference type="EMBL" id="KAI2656301.1"/>
    </source>
</evidence>
<keyword evidence="3" id="KW-0067">ATP-binding</keyword>
<dbReference type="Proteomes" id="UP000830375">
    <property type="component" value="Unassembled WGS sequence"/>
</dbReference>
<name>A0ABQ8M085_LABRO</name>
<evidence type="ECO:0000313" key="6">
    <source>
        <dbReference type="Proteomes" id="UP000830375"/>
    </source>
</evidence>
<comment type="caution">
    <text evidence="5">The sequence shown here is derived from an EMBL/GenBank/DDBJ whole genome shotgun (WGS) entry which is preliminary data.</text>
</comment>
<evidence type="ECO:0000256" key="2">
    <source>
        <dbReference type="ARBA" id="ARBA00022801"/>
    </source>
</evidence>
<evidence type="ECO:0000256" key="3">
    <source>
        <dbReference type="ARBA" id="ARBA00022840"/>
    </source>
</evidence>
<feature type="domain" description="Helicase ATP-binding" evidence="4">
    <location>
        <begin position="1"/>
        <end position="339"/>
    </location>
</feature>
<evidence type="ECO:0000256" key="1">
    <source>
        <dbReference type="ARBA" id="ARBA00022741"/>
    </source>
</evidence>
<dbReference type="Pfam" id="PF06733">
    <property type="entry name" value="DEAD_2"/>
    <property type="match status" value="1"/>
</dbReference>
<proteinExistence type="predicted"/>
<keyword evidence="6" id="KW-1185">Reference proteome</keyword>
<dbReference type="Gene3D" id="3.40.50.300">
    <property type="entry name" value="P-loop containing nucleotide triphosphate hydrolases"/>
    <property type="match status" value="1"/>
</dbReference>
<dbReference type="InterPro" id="IPR006554">
    <property type="entry name" value="Helicase-like_DEXD_c2"/>
</dbReference>
<dbReference type="InterPro" id="IPR014013">
    <property type="entry name" value="Helic_SF1/SF2_ATP-bd_DinG/Rad3"/>
</dbReference>
<dbReference type="PROSITE" id="PS51193">
    <property type="entry name" value="HELICASE_ATP_BIND_2"/>
    <property type="match status" value="1"/>
</dbReference>
<keyword evidence="2" id="KW-0378">Hydrolase</keyword>
<dbReference type="InterPro" id="IPR045028">
    <property type="entry name" value="DinG/Rad3-like"/>
</dbReference>
<dbReference type="InterPro" id="IPR027417">
    <property type="entry name" value="P-loop_NTPase"/>
</dbReference>
<organism evidence="5 6">
    <name type="scientific">Labeo rohita</name>
    <name type="common">Indian major carp</name>
    <name type="synonym">Cyprinus rohita</name>
    <dbReference type="NCBI Taxonomy" id="84645"/>
    <lineage>
        <taxon>Eukaryota</taxon>
        <taxon>Metazoa</taxon>
        <taxon>Chordata</taxon>
        <taxon>Craniata</taxon>
        <taxon>Vertebrata</taxon>
        <taxon>Euteleostomi</taxon>
        <taxon>Actinopterygii</taxon>
        <taxon>Neopterygii</taxon>
        <taxon>Teleostei</taxon>
        <taxon>Ostariophysi</taxon>
        <taxon>Cypriniformes</taxon>
        <taxon>Cyprinidae</taxon>
        <taxon>Labeoninae</taxon>
        <taxon>Labeonini</taxon>
        <taxon>Labeo</taxon>
    </lineage>
</organism>
<accession>A0ABQ8M085</accession>
<evidence type="ECO:0000259" key="4">
    <source>
        <dbReference type="PROSITE" id="PS51193"/>
    </source>
</evidence>
<gene>
    <name evidence="5" type="ORF">H4Q32_013185</name>
</gene>